<proteinExistence type="predicted"/>
<evidence type="ECO:0000313" key="2">
    <source>
        <dbReference type="Proteomes" id="UP000323257"/>
    </source>
</evidence>
<dbReference type="NCBIfam" id="TIGR00229">
    <property type="entry name" value="sensory_box"/>
    <property type="match status" value="1"/>
</dbReference>
<reference evidence="1 2" key="1">
    <citation type="submission" date="2019-07" db="EMBL/GenBank/DDBJ databases">
        <title>Genomic Encyclopedia of Type Strains, Phase III (KMG-III): the genomes of soil and plant-associated and newly described type strains.</title>
        <authorList>
            <person name="Whitman W."/>
        </authorList>
    </citation>
    <scope>NUCLEOTIDE SEQUENCE [LARGE SCALE GENOMIC DNA]</scope>
    <source>
        <strain evidence="1 2">BL24</strain>
    </source>
</reference>
<dbReference type="EMBL" id="VNHS01000009">
    <property type="protein sequence ID" value="TYP72051.1"/>
    <property type="molecule type" value="Genomic_DNA"/>
</dbReference>
<name>A0A5S5BY19_9BACL</name>
<accession>A0A5S5BY19</accession>
<comment type="caution">
    <text evidence="1">The sequence shown here is derived from an EMBL/GenBank/DDBJ whole genome shotgun (WGS) entry which is preliminary data.</text>
</comment>
<dbReference type="Gene3D" id="3.30.450.20">
    <property type="entry name" value="PAS domain"/>
    <property type="match status" value="1"/>
</dbReference>
<dbReference type="Proteomes" id="UP000323257">
    <property type="component" value="Unassembled WGS sequence"/>
</dbReference>
<dbReference type="SUPFAM" id="SSF55785">
    <property type="entry name" value="PYP-like sensor domain (PAS domain)"/>
    <property type="match status" value="1"/>
</dbReference>
<evidence type="ECO:0000313" key="1">
    <source>
        <dbReference type="EMBL" id="TYP72051.1"/>
    </source>
</evidence>
<dbReference type="AlphaFoldDB" id="A0A5S5BY19"/>
<dbReference type="RefSeq" id="WP_148931649.1">
    <property type="nucleotide sequence ID" value="NZ_VNHS01000009.1"/>
</dbReference>
<gene>
    <name evidence="1" type="ORF">BCM02_109330</name>
</gene>
<keyword evidence="2" id="KW-1185">Reference proteome</keyword>
<dbReference type="OrthoDB" id="9759607at2"/>
<protein>
    <submittedName>
        <fullName evidence="1">PAS domain S-box-containing protein</fullName>
    </submittedName>
</protein>
<dbReference type="InterPro" id="IPR035965">
    <property type="entry name" value="PAS-like_dom_sf"/>
</dbReference>
<dbReference type="InterPro" id="IPR000014">
    <property type="entry name" value="PAS"/>
</dbReference>
<sequence length="116" mass="13005">MGYEQTHAGESCTLCISNEGLILDANERLLNLVGYDRFGLIGCQFESVLTRASSLFFHLYFHAFTRLKGNIRELHLMLRASDGSEIPVLLKLEQTDRDGEPIFSCDIQVKAQGNPV</sequence>
<organism evidence="1 2">
    <name type="scientific">Paenibacillus methanolicus</name>
    <dbReference type="NCBI Taxonomy" id="582686"/>
    <lineage>
        <taxon>Bacteria</taxon>
        <taxon>Bacillati</taxon>
        <taxon>Bacillota</taxon>
        <taxon>Bacilli</taxon>
        <taxon>Bacillales</taxon>
        <taxon>Paenibacillaceae</taxon>
        <taxon>Paenibacillus</taxon>
    </lineage>
</organism>